<feature type="non-terminal residue" evidence="1">
    <location>
        <position position="53"/>
    </location>
</feature>
<evidence type="ECO:0000313" key="2">
    <source>
        <dbReference type="Proteomes" id="UP001162483"/>
    </source>
</evidence>
<sequence length="53" mass="5955">MIPYCPGAPMSCQSAPDGNNWLNHMILPSVVVSHMIMQAIRPVIIEDCKPDFW</sequence>
<proteinExistence type="predicted"/>
<comment type="caution">
    <text evidence="1">The sequence shown here is derived from an EMBL/GenBank/DDBJ whole genome shotgun (WGS) entry which is preliminary data.</text>
</comment>
<dbReference type="Proteomes" id="UP001162483">
    <property type="component" value="Unassembled WGS sequence"/>
</dbReference>
<evidence type="ECO:0000313" key="1">
    <source>
        <dbReference type="EMBL" id="CAI9592768.1"/>
    </source>
</evidence>
<protein>
    <submittedName>
        <fullName evidence="1">Uncharacterized protein</fullName>
    </submittedName>
</protein>
<gene>
    <name evidence="1" type="ORF">SPARVUS_LOCUS11418243</name>
</gene>
<name>A0ABN9F6U4_9NEOB</name>
<accession>A0ABN9F6U4</accession>
<reference evidence="1" key="1">
    <citation type="submission" date="2023-05" db="EMBL/GenBank/DDBJ databases">
        <authorList>
            <person name="Stuckert A."/>
        </authorList>
    </citation>
    <scope>NUCLEOTIDE SEQUENCE</scope>
</reference>
<dbReference type="EMBL" id="CATNWA010016450">
    <property type="protein sequence ID" value="CAI9592768.1"/>
    <property type="molecule type" value="Genomic_DNA"/>
</dbReference>
<organism evidence="1 2">
    <name type="scientific">Staurois parvus</name>
    <dbReference type="NCBI Taxonomy" id="386267"/>
    <lineage>
        <taxon>Eukaryota</taxon>
        <taxon>Metazoa</taxon>
        <taxon>Chordata</taxon>
        <taxon>Craniata</taxon>
        <taxon>Vertebrata</taxon>
        <taxon>Euteleostomi</taxon>
        <taxon>Amphibia</taxon>
        <taxon>Batrachia</taxon>
        <taxon>Anura</taxon>
        <taxon>Neobatrachia</taxon>
        <taxon>Ranoidea</taxon>
        <taxon>Ranidae</taxon>
        <taxon>Staurois</taxon>
    </lineage>
</organism>
<keyword evidence="2" id="KW-1185">Reference proteome</keyword>